<evidence type="ECO:0000313" key="4">
    <source>
        <dbReference type="Proteomes" id="UP000318937"/>
    </source>
</evidence>
<evidence type="ECO:0000259" key="2">
    <source>
        <dbReference type="Pfam" id="PF13649"/>
    </source>
</evidence>
<dbReference type="Pfam" id="PF13649">
    <property type="entry name" value="Methyltransf_25"/>
    <property type="match status" value="1"/>
</dbReference>
<dbReference type="InterPro" id="IPR029063">
    <property type="entry name" value="SAM-dependent_MTases_sf"/>
</dbReference>
<proteinExistence type="predicted"/>
<evidence type="ECO:0000256" key="1">
    <source>
        <dbReference type="ARBA" id="ARBA00022679"/>
    </source>
</evidence>
<feature type="domain" description="Methyltransferase" evidence="2">
    <location>
        <begin position="40"/>
        <end position="134"/>
    </location>
</feature>
<dbReference type="AlphaFoldDB" id="A0A544SZG4"/>
<dbReference type="GO" id="GO:0032259">
    <property type="term" value="P:methylation"/>
    <property type="evidence" value="ECO:0007669"/>
    <property type="project" value="UniProtKB-KW"/>
</dbReference>
<dbReference type="Proteomes" id="UP000318937">
    <property type="component" value="Unassembled WGS sequence"/>
</dbReference>
<keyword evidence="3" id="KW-0489">Methyltransferase</keyword>
<name>A0A544SZG4_9BACI</name>
<dbReference type="Gene3D" id="3.40.50.150">
    <property type="entry name" value="Vaccinia Virus protein VP39"/>
    <property type="match status" value="1"/>
</dbReference>
<reference evidence="3 4" key="1">
    <citation type="submission" date="2019-05" db="EMBL/GenBank/DDBJ databases">
        <title>Psychrobacillus vulpis sp. nov., a new species isolated from feces of a red fox that inhabits in The Tablas de Daimiel Natural Park, Albacete, Spain.</title>
        <authorList>
            <person name="Rodriguez M."/>
            <person name="Reina J.C."/>
            <person name="Bejar V."/>
            <person name="Llamas I."/>
        </authorList>
    </citation>
    <scope>NUCLEOTIDE SEQUENCE [LARGE SCALE GENOMIC DNA]</scope>
    <source>
        <strain evidence="3 4">NHI-2</strain>
    </source>
</reference>
<dbReference type="RefSeq" id="WP_142608172.1">
    <property type="nucleotide sequence ID" value="NZ_VDGG01000034.1"/>
</dbReference>
<dbReference type="SUPFAM" id="SSF53335">
    <property type="entry name" value="S-adenosyl-L-methionine-dependent methyltransferases"/>
    <property type="match status" value="1"/>
</dbReference>
<protein>
    <submittedName>
        <fullName evidence="3">Class I SAM-dependent methyltransferase</fullName>
    </submittedName>
</protein>
<organism evidence="3 4">
    <name type="scientific">Psychrobacillus soli</name>
    <dbReference type="NCBI Taxonomy" id="1543965"/>
    <lineage>
        <taxon>Bacteria</taxon>
        <taxon>Bacillati</taxon>
        <taxon>Bacillota</taxon>
        <taxon>Bacilli</taxon>
        <taxon>Bacillales</taxon>
        <taxon>Bacillaceae</taxon>
        <taxon>Psychrobacillus</taxon>
    </lineage>
</organism>
<dbReference type="GO" id="GO:0008168">
    <property type="term" value="F:methyltransferase activity"/>
    <property type="evidence" value="ECO:0007669"/>
    <property type="project" value="UniProtKB-KW"/>
</dbReference>
<dbReference type="CDD" id="cd02440">
    <property type="entry name" value="AdoMet_MTases"/>
    <property type="match status" value="1"/>
</dbReference>
<dbReference type="OrthoDB" id="9811589at2"/>
<accession>A0A544SZG4</accession>
<dbReference type="Gene3D" id="2.20.25.110">
    <property type="entry name" value="S-adenosyl-L-methionine-dependent methyltransferases"/>
    <property type="match status" value="1"/>
</dbReference>
<keyword evidence="1 3" id="KW-0808">Transferase</keyword>
<dbReference type="InterPro" id="IPR041698">
    <property type="entry name" value="Methyltransf_25"/>
</dbReference>
<dbReference type="PANTHER" id="PTHR43861">
    <property type="entry name" value="TRANS-ACONITATE 2-METHYLTRANSFERASE-RELATED"/>
    <property type="match status" value="1"/>
</dbReference>
<evidence type="ECO:0000313" key="3">
    <source>
        <dbReference type="EMBL" id="TQR10594.1"/>
    </source>
</evidence>
<keyword evidence="4" id="KW-1185">Reference proteome</keyword>
<gene>
    <name evidence="3" type="ORF">FG383_14830</name>
</gene>
<dbReference type="EMBL" id="VDGG01000034">
    <property type="protein sequence ID" value="TQR10594.1"/>
    <property type="molecule type" value="Genomic_DNA"/>
</dbReference>
<comment type="caution">
    <text evidence="3">The sequence shown here is derived from an EMBL/GenBank/DDBJ whole genome shotgun (WGS) entry which is preliminary data.</text>
</comment>
<sequence length="245" mass="28097">MVMYDRFAFIYDSLMSDIPYDKYAKWVQASAPASSGKRLVDIGCGTGVLSVQFAKAGYDVIGVDLSESMLTIAQSRSLEQGTDISFVCQSMSEIDGMDEVDVAVIAIDSINYLDTLEEVKQTFERIYEALSSNGQLFFDVHSLYKMDVIFPNGPFTFEDEQVAYIWHTEIGDEEHSIYHDMTFFVRDDSGYYERFEESHYQRTFSLESYTQLLKQIGYASVTVSTSVFEEQDEEEIERYFIHATK</sequence>